<organism evidence="3 4">
    <name type="scientific">Syntrophomonas zehnderi OL-4</name>
    <dbReference type="NCBI Taxonomy" id="690567"/>
    <lineage>
        <taxon>Bacteria</taxon>
        <taxon>Bacillati</taxon>
        <taxon>Bacillota</taxon>
        <taxon>Clostridia</taxon>
        <taxon>Eubacteriales</taxon>
        <taxon>Syntrophomonadaceae</taxon>
        <taxon>Syntrophomonas</taxon>
    </lineage>
</organism>
<dbReference type="AlphaFoldDB" id="A0A0E4GDR6"/>
<feature type="transmembrane region" description="Helical" evidence="2">
    <location>
        <begin position="7"/>
        <end position="27"/>
    </location>
</feature>
<protein>
    <submittedName>
        <fullName evidence="3">Uncharacterized protein family Ycf19</fullName>
    </submittedName>
</protein>
<dbReference type="Proteomes" id="UP000045545">
    <property type="component" value="Unassembled WGS sequence"/>
</dbReference>
<keyword evidence="4" id="KW-1185">Reference proteome</keyword>
<dbReference type="STRING" id="690567.1471"/>
<gene>
    <name evidence="3" type="ORF">1471</name>
</gene>
<evidence type="ECO:0000256" key="1">
    <source>
        <dbReference type="ARBA" id="ARBA00010894"/>
    </source>
</evidence>
<name>A0A0E4GDR6_9FIRM</name>
<comment type="similarity">
    <text evidence="1">Belongs to the YggT family.</text>
</comment>
<dbReference type="EMBL" id="CGIH01000026">
    <property type="protein sequence ID" value="CFX57476.1"/>
    <property type="molecule type" value="Genomic_DNA"/>
</dbReference>
<evidence type="ECO:0000313" key="3">
    <source>
        <dbReference type="EMBL" id="CFX57476.1"/>
    </source>
</evidence>
<dbReference type="PANTHER" id="PTHR33219">
    <property type="entry name" value="YLMG HOMOLOG PROTEIN 2, CHLOROPLASTIC"/>
    <property type="match status" value="1"/>
</dbReference>
<dbReference type="RefSeq" id="WP_046497122.1">
    <property type="nucleotide sequence ID" value="NZ_CGIH01000026.1"/>
</dbReference>
<keyword evidence="2" id="KW-0472">Membrane</keyword>
<dbReference type="OrthoDB" id="283553at2"/>
<proteinExistence type="inferred from homology"/>
<accession>A0A0E4GDR6</accession>
<dbReference type="PANTHER" id="PTHR33219:SF14">
    <property type="entry name" value="PROTEIN COFACTOR ASSEMBLY OF COMPLEX C SUBUNIT B CCB3, CHLOROPLASTIC-RELATED"/>
    <property type="match status" value="1"/>
</dbReference>
<dbReference type="Pfam" id="PF02325">
    <property type="entry name" value="CCB3_YggT"/>
    <property type="match status" value="1"/>
</dbReference>
<sequence length="86" mass="9774">MGLISIVNTIFLVYIYIVIARVLLSWVPHDPSQPVFRFIYEITDPVMAPFSKLIPPIGGIDFSPIFVIFVIEIVRRVIISLLLGIF</sequence>
<keyword evidence="2" id="KW-0812">Transmembrane</keyword>
<reference evidence="3 4" key="1">
    <citation type="submission" date="2015-03" db="EMBL/GenBank/DDBJ databases">
        <authorList>
            <person name="Murphy D."/>
        </authorList>
    </citation>
    <scope>NUCLEOTIDE SEQUENCE [LARGE SCALE GENOMIC DNA]</scope>
    <source>
        <strain evidence="3 4">OL-4</strain>
    </source>
</reference>
<evidence type="ECO:0000313" key="4">
    <source>
        <dbReference type="Proteomes" id="UP000045545"/>
    </source>
</evidence>
<keyword evidence="2" id="KW-1133">Transmembrane helix</keyword>
<dbReference type="GO" id="GO:0016020">
    <property type="term" value="C:membrane"/>
    <property type="evidence" value="ECO:0007669"/>
    <property type="project" value="InterPro"/>
</dbReference>
<dbReference type="InterPro" id="IPR003425">
    <property type="entry name" value="CCB3/YggT"/>
</dbReference>
<evidence type="ECO:0000256" key="2">
    <source>
        <dbReference type="SAM" id="Phobius"/>
    </source>
</evidence>
<feature type="transmembrane region" description="Helical" evidence="2">
    <location>
        <begin position="65"/>
        <end position="85"/>
    </location>
</feature>